<dbReference type="SUPFAM" id="SSF55781">
    <property type="entry name" value="GAF domain-like"/>
    <property type="match status" value="1"/>
</dbReference>
<dbReference type="Pfam" id="PF01590">
    <property type="entry name" value="GAF"/>
    <property type="match status" value="1"/>
</dbReference>
<dbReference type="Proteomes" id="UP000319852">
    <property type="component" value="Chromosome"/>
</dbReference>
<sequence>MSSLTIIQGGEVGRMFELKEGESSVGRSPESDVVVDVAAVSRRHAVIEKNGGRVQVRDLGSRNGTYVNGSRVIERAELREGDQMVICDVVFVYGRSADDANKRTYTGSLLSPAPIADDNQGSSVLATLDVSRGASSAWQVSAKPETQLQAILEISSNLSNTLDVREILPRVLDSLFKIFPQADRGFVIRRPDPEGPLATVASKARRGDGSTDMHISNTVVEQAMQSQQALLSADAASDERFSMAQSIADFSIRSLLCAPMVSSEGESLGVIQIDTRDQRSRFTDQDLQVLAGVANQAAISIDNAQMHEVAIKQRALQRDLEVAHQMQQALLPTSSPDAPGYHFFQYYESALQVGGDYYDYVQLPEGRFAAVVGDVAGKGVSAAILMAKLSSDVRFWLASEEDPAKALCKINEAFSRHGWDDRFVTMLVAVVDLATNELTLVNAGHMPPMLRDATGKVQEVGGDQAGVPLGVIDDFEFDSYKRTLESGDFLTIFTDGFSEAMNSRRDLFGIERLQEALEDSSVASDDLGPHLLKKVREFAGDFPQSDDMCLVCLGRE</sequence>
<keyword evidence="5" id="KW-1185">Reference proteome</keyword>
<dbReference type="InterPro" id="IPR029016">
    <property type="entry name" value="GAF-like_dom_sf"/>
</dbReference>
<dbReference type="Pfam" id="PF07228">
    <property type="entry name" value="SpoIIE"/>
    <property type="match status" value="1"/>
</dbReference>
<dbReference type="GO" id="GO:0016791">
    <property type="term" value="F:phosphatase activity"/>
    <property type="evidence" value="ECO:0007669"/>
    <property type="project" value="TreeGrafter"/>
</dbReference>
<dbReference type="Gene3D" id="2.60.200.20">
    <property type="match status" value="1"/>
</dbReference>
<dbReference type="InterPro" id="IPR000253">
    <property type="entry name" value="FHA_dom"/>
</dbReference>
<dbReference type="OrthoDB" id="247273at2"/>
<dbReference type="SUPFAM" id="SSF49879">
    <property type="entry name" value="SMAD/FHA domain"/>
    <property type="match status" value="1"/>
</dbReference>
<proteinExistence type="predicted"/>
<organism evidence="4 5">
    <name type="scientific">Adhaeretor mobilis</name>
    <dbReference type="NCBI Taxonomy" id="1930276"/>
    <lineage>
        <taxon>Bacteria</taxon>
        <taxon>Pseudomonadati</taxon>
        <taxon>Planctomycetota</taxon>
        <taxon>Planctomycetia</taxon>
        <taxon>Pirellulales</taxon>
        <taxon>Lacipirellulaceae</taxon>
        <taxon>Adhaeretor</taxon>
    </lineage>
</organism>
<name>A0A517MZJ1_9BACT</name>
<evidence type="ECO:0000313" key="5">
    <source>
        <dbReference type="Proteomes" id="UP000319852"/>
    </source>
</evidence>
<dbReference type="Gene3D" id="3.60.40.10">
    <property type="entry name" value="PPM-type phosphatase domain"/>
    <property type="match status" value="1"/>
</dbReference>
<evidence type="ECO:0000313" key="4">
    <source>
        <dbReference type="EMBL" id="QDT00218.1"/>
    </source>
</evidence>
<dbReference type="SUPFAM" id="SSF81606">
    <property type="entry name" value="PP2C-like"/>
    <property type="match status" value="1"/>
</dbReference>
<dbReference type="SMART" id="SM00240">
    <property type="entry name" value="FHA"/>
    <property type="match status" value="1"/>
</dbReference>
<dbReference type="EC" id="3.1.3.3" evidence="4"/>
<dbReference type="PROSITE" id="PS51746">
    <property type="entry name" value="PPM_2"/>
    <property type="match status" value="1"/>
</dbReference>
<evidence type="ECO:0000259" key="2">
    <source>
        <dbReference type="PROSITE" id="PS50006"/>
    </source>
</evidence>
<dbReference type="KEGG" id="amob:HG15A2_35530"/>
<protein>
    <submittedName>
        <fullName evidence="4">Phosphoserine phosphatase RsbU</fullName>
        <ecNumber evidence="4">3.1.3.3</ecNumber>
    </submittedName>
</protein>
<dbReference type="EMBL" id="CP036263">
    <property type="protein sequence ID" value="QDT00218.1"/>
    <property type="molecule type" value="Genomic_DNA"/>
</dbReference>
<dbReference type="AlphaFoldDB" id="A0A517MZJ1"/>
<dbReference type="CDD" id="cd00060">
    <property type="entry name" value="FHA"/>
    <property type="match status" value="1"/>
</dbReference>
<dbReference type="InterPro" id="IPR036457">
    <property type="entry name" value="PPM-type-like_dom_sf"/>
</dbReference>
<dbReference type="Gene3D" id="3.30.450.40">
    <property type="match status" value="1"/>
</dbReference>
<keyword evidence="1 4" id="KW-0378">Hydrolase</keyword>
<dbReference type="PANTHER" id="PTHR43156">
    <property type="entry name" value="STAGE II SPORULATION PROTEIN E-RELATED"/>
    <property type="match status" value="1"/>
</dbReference>
<dbReference type="InterPro" id="IPR001932">
    <property type="entry name" value="PPM-type_phosphatase-like_dom"/>
</dbReference>
<evidence type="ECO:0000259" key="3">
    <source>
        <dbReference type="PROSITE" id="PS51746"/>
    </source>
</evidence>
<reference evidence="4 5" key="1">
    <citation type="submission" date="2019-02" db="EMBL/GenBank/DDBJ databases">
        <title>Deep-cultivation of Planctomycetes and their phenomic and genomic characterization uncovers novel biology.</title>
        <authorList>
            <person name="Wiegand S."/>
            <person name="Jogler M."/>
            <person name="Boedeker C."/>
            <person name="Pinto D."/>
            <person name="Vollmers J."/>
            <person name="Rivas-Marin E."/>
            <person name="Kohn T."/>
            <person name="Peeters S.H."/>
            <person name="Heuer A."/>
            <person name="Rast P."/>
            <person name="Oberbeckmann S."/>
            <person name="Bunk B."/>
            <person name="Jeske O."/>
            <person name="Meyerdierks A."/>
            <person name="Storesund J.E."/>
            <person name="Kallscheuer N."/>
            <person name="Luecker S."/>
            <person name="Lage O.M."/>
            <person name="Pohl T."/>
            <person name="Merkel B.J."/>
            <person name="Hornburger P."/>
            <person name="Mueller R.-W."/>
            <person name="Bruemmer F."/>
            <person name="Labrenz M."/>
            <person name="Spormann A.M."/>
            <person name="Op den Camp H."/>
            <person name="Overmann J."/>
            <person name="Amann R."/>
            <person name="Jetten M.S.M."/>
            <person name="Mascher T."/>
            <person name="Medema M.H."/>
            <person name="Devos D.P."/>
            <person name="Kaster A.-K."/>
            <person name="Ovreas L."/>
            <person name="Rohde M."/>
            <person name="Galperin M.Y."/>
            <person name="Jogler C."/>
        </authorList>
    </citation>
    <scope>NUCLEOTIDE SEQUENCE [LARGE SCALE GENOMIC DNA]</scope>
    <source>
        <strain evidence="4 5">HG15A2</strain>
    </source>
</reference>
<dbReference type="InterPro" id="IPR008984">
    <property type="entry name" value="SMAD_FHA_dom_sf"/>
</dbReference>
<gene>
    <name evidence="4" type="primary">rsbU_3</name>
    <name evidence="4" type="ORF">HG15A2_35530</name>
</gene>
<dbReference type="InterPro" id="IPR052016">
    <property type="entry name" value="Bact_Sigma-Reg"/>
</dbReference>
<dbReference type="InterPro" id="IPR003018">
    <property type="entry name" value="GAF"/>
</dbReference>
<dbReference type="RefSeq" id="WP_145061575.1">
    <property type="nucleotide sequence ID" value="NZ_CP036263.1"/>
</dbReference>
<dbReference type="PANTHER" id="PTHR43156:SF2">
    <property type="entry name" value="STAGE II SPORULATION PROTEIN E"/>
    <property type="match status" value="1"/>
</dbReference>
<accession>A0A517MZJ1</accession>
<feature type="domain" description="PPM-type phosphatase" evidence="3">
    <location>
        <begin position="340"/>
        <end position="555"/>
    </location>
</feature>
<feature type="domain" description="FHA" evidence="2">
    <location>
        <begin position="23"/>
        <end position="72"/>
    </location>
</feature>
<dbReference type="PROSITE" id="PS50006">
    <property type="entry name" value="FHA_DOMAIN"/>
    <property type="match status" value="1"/>
</dbReference>
<dbReference type="SMART" id="SM00331">
    <property type="entry name" value="PP2C_SIG"/>
    <property type="match status" value="1"/>
</dbReference>
<evidence type="ECO:0000256" key="1">
    <source>
        <dbReference type="ARBA" id="ARBA00022801"/>
    </source>
</evidence>
<dbReference type="SMART" id="SM00065">
    <property type="entry name" value="GAF"/>
    <property type="match status" value="1"/>
</dbReference>
<dbReference type="Pfam" id="PF00498">
    <property type="entry name" value="FHA"/>
    <property type="match status" value="1"/>
</dbReference>